<accession>A0A417ZBH6</accession>
<organism evidence="7 8">
    <name type="scientific">Dermacoccus abyssi</name>
    <dbReference type="NCBI Taxonomy" id="322596"/>
    <lineage>
        <taxon>Bacteria</taxon>
        <taxon>Bacillati</taxon>
        <taxon>Actinomycetota</taxon>
        <taxon>Actinomycetes</taxon>
        <taxon>Micrococcales</taxon>
        <taxon>Dermacoccaceae</taxon>
        <taxon>Dermacoccus</taxon>
    </lineage>
</organism>
<feature type="transmembrane region" description="Helical" evidence="5">
    <location>
        <begin position="52"/>
        <end position="72"/>
    </location>
</feature>
<feature type="transmembrane region" description="Helical" evidence="5">
    <location>
        <begin position="173"/>
        <end position="193"/>
    </location>
</feature>
<dbReference type="Pfam" id="PF07690">
    <property type="entry name" value="MFS_1"/>
    <property type="match status" value="1"/>
</dbReference>
<dbReference type="GO" id="GO:0005886">
    <property type="term" value="C:plasma membrane"/>
    <property type="evidence" value="ECO:0007669"/>
    <property type="project" value="UniProtKB-SubCell"/>
</dbReference>
<keyword evidence="2 5" id="KW-0812">Transmembrane</keyword>
<dbReference type="InterPro" id="IPR011701">
    <property type="entry name" value="MFS"/>
</dbReference>
<dbReference type="AlphaFoldDB" id="A0A417ZBH6"/>
<evidence type="ECO:0000256" key="3">
    <source>
        <dbReference type="ARBA" id="ARBA00022989"/>
    </source>
</evidence>
<name>A0A417ZBH6_9MICO</name>
<gene>
    <name evidence="7" type="ORF">D1832_00720</name>
</gene>
<dbReference type="InterPro" id="IPR051788">
    <property type="entry name" value="MFS_Transporter"/>
</dbReference>
<evidence type="ECO:0000256" key="5">
    <source>
        <dbReference type="SAM" id="Phobius"/>
    </source>
</evidence>
<dbReference type="EMBL" id="QWLM01000001">
    <property type="protein sequence ID" value="RHW48000.1"/>
    <property type="molecule type" value="Genomic_DNA"/>
</dbReference>
<dbReference type="Gene3D" id="1.20.1250.20">
    <property type="entry name" value="MFS general substrate transporter like domains"/>
    <property type="match status" value="2"/>
</dbReference>
<dbReference type="Proteomes" id="UP000285376">
    <property type="component" value="Unassembled WGS sequence"/>
</dbReference>
<evidence type="ECO:0000256" key="1">
    <source>
        <dbReference type="ARBA" id="ARBA00004651"/>
    </source>
</evidence>
<feature type="transmembrane region" description="Helical" evidence="5">
    <location>
        <begin position="291"/>
        <end position="310"/>
    </location>
</feature>
<feature type="transmembrane region" description="Helical" evidence="5">
    <location>
        <begin position="148"/>
        <end position="167"/>
    </location>
</feature>
<sequence length="407" mass="41208">MVGMPESPTAFTREQGRALVRAVFAIFFVNGVMMGAWGGSLPGLRERVGTDAGGIGAVLLVTGASAIVSMQIGGRVSDRITPRLPSLVSGVAMAAAVGLLAFVPNYVALVLAGALIGASNGTMDVAMNALGIDAEKASGIPAMSRFHAFFSLGGFVGAVIVVAFARLQDDADPRSALIVIAVAALLALAALLARTPKAPHDDAGAQETDEADVSASTKATGIPPQAWLLGVMALFFGFTEGTAIDWASIHVTDVAKVDAGTGAAGLVAVSATMVAIRLVGDALVRRYGRVAVVRFGAPVAVAGFAVTVVASSLPVILAGWLLVGLGVGMIAPQIYAIAGHIGGGRVLAIVTGFGYTAFLAGPGVIGYLSSHFDIQRAMLLPLVAGLLLTALTFTPALRDPQDERVGA</sequence>
<feature type="transmembrane region" description="Helical" evidence="5">
    <location>
        <begin position="347"/>
        <end position="368"/>
    </location>
</feature>
<keyword evidence="4 5" id="KW-0472">Membrane</keyword>
<dbReference type="GO" id="GO:0022857">
    <property type="term" value="F:transmembrane transporter activity"/>
    <property type="evidence" value="ECO:0007669"/>
    <property type="project" value="InterPro"/>
</dbReference>
<dbReference type="InterPro" id="IPR020846">
    <property type="entry name" value="MFS_dom"/>
</dbReference>
<evidence type="ECO:0000313" key="8">
    <source>
        <dbReference type="Proteomes" id="UP000285376"/>
    </source>
</evidence>
<keyword evidence="3 5" id="KW-1133">Transmembrane helix</keyword>
<evidence type="ECO:0000313" key="7">
    <source>
        <dbReference type="EMBL" id="RHW48000.1"/>
    </source>
</evidence>
<evidence type="ECO:0000256" key="4">
    <source>
        <dbReference type="ARBA" id="ARBA00023136"/>
    </source>
</evidence>
<proteinExistence type="predicted"/>
<dbReference type="CDD" id="cd17393">
    <property type="entry name" value="MFS_MosC_like"/>
    <property type="match status" value="1"/>
</dbReference>
<dbReference type="PROSITE" id="PS50850">
    <property type="entry name" value="MFS"/>
    <property type="match status" value="1"/>
</dbReference>
<feature type="transmembrane region" description="Helical" evidence="5">
    <location>
        <begin position="18"/>
        <end position="40"/>
    </location>
</feature>
<feature type="transmembrane region" description="Helical" evidence="5">
    <location>
        <begin position="226"/>
        <end position="247"/>
    </location>
</feature>
<feature type="transmembrane region" description="Helical" evidence="5">
    <location>
        <begin position="316"/>
        <end position="335"/>
    </location>
</feature>
<evidence type="ECO:0000259" key="6">
    <source>
        <dbReference type="PROSITE" id="PS50850"/>
    </source>
</evidence>
<dbReference type="PANTHER" id="PTHR23514:SF13">
    <property type="entry name" value="INNER MEMBRANE PROTEIN YBJJ"/>
    <property type="match status" value="1"/>
</dbReference>
<feature type="transmembrane region" description="Helical" evidence="5">
    <location>
        <begin position="374"/>
        <end position="394"/>
    </location>
</feature>
<comment type="caution">
    <text evidence="7">The sequence shown here is derived from an EMBL/GenBank/DDBJ whole genome shotgun (WGS) entry which is preliminary data.</text>
</comment>
<dbReference type="PANTHER" id="PTHR23514">
    <property type="entry name" value="BYPASS OF STOP CODON PROTEIN 6"/>
    <property type="match status" value="1"/>
</dbReference>
<feature type="domain" description="Major facilitator superfamily (MFS) profile" evidence="6">
    <location>
        <begin position="19"/>
        <end position="402"/>
    </location>
</feature>
<evidence type="ECO:0000256" key="2">
    <source>
        <dbReference type="ARBA" id="ARBA00022692"/>
    </source>
</evidence>
<comment type="subcellular location">
    <subcellularLocation>
        <location evidence="1">Cell membrane</location>
        <topology evidence="1">Multi-pass membrane protein</topology>
    </subcellularLocation>
</comment>
<reference evidence="7 8" key="1">
    <citation type="submission" date="2018-08" db="EMBL/GenBank/DDBJ databases">
        <title>Whole genome sequence analysis of Dermacoccus abyssi bacteria isolated from Deep Mariana trench Micromonospora spp reveals genes involved in the environmental adaptation and production of secondary metabolites.</title>
        <authorList>
            <person name="Abdel-Mageed W.M."/>
            <person name="Lehri B."/>
            <person name="Nouioui I."/>
            <person name="Goodfellow I."/>
            <person name="Jaspars M."/>
            <person name="Karlyshev A."/>
        </authorList>
    </citation>
    <scope>NUCLEOTIDE SEQUENCE [LARGE SCALE GENOMIC DNA]</scope>
    <source>
        <strain evidence="7 8">MT1.1</strain>
    </source>
</reference>
<feature type="transmembrane region" description="Helical" evidence="5">
    <location>
        <begin position="259"/>
        <end position="279"/>
    </location>
</feature>
<protein>
    <submittedName>
        <fullName evidence="7">MFS transporter</fullName>
    </submittedName>
</protein>
<dbReference type="InterPro" id="IPR036259">
    <property type="entry name" value="MFS_trans_sf"/>
</dbReference>
<dbReference type="SUPFAM" id="SSF103473">
    <property type="entry name" value="MFS general substrate transporter"/>
    <property type="match status" value="1"/>
</dbReference>